<dbReference type="InParanoid" id="H0EPH1"/>
<dbReference type="HOGENOM" id="CLU_2146116_0_0_1"/>
<comment type="caution">
    <text evidence="1">The sequence shown here is derived from an EMBL/GenBank/DDBJ whole genome shotgun (WGS) entry which is preliminary data.</text>
</comment>
<protein>
    <submittedName>
        <fullName evidence="1">Uncharacterized protein</fullName>
    </submittedName>
</protein>
<reference evidence="1 2" key="1">
    <citation type="journal article" date="2012" name="Eukaryot. Cell">
        <title>Genome sequence of the fungus Glarea lozoyensis: the first genome sequence of a species from the Helotiaceae family.</title>
        <authorList>
            <person name="Youssar L."/>
            <person name="Gruening B.A."/>
            <person name="Erxleben A."/>
            <person name="Guenther S."/>
            <person name="Huettel W."/>
        </authorList>
    </citation>
    <scope>NUCLEOTIDE SEQUENCE [LARGE SCALE GENOMIC DNA]</scope>
    <source>
        <strain evidence="2">ATCC 74030 / MF5533</strain>
    </source>
</reference>
<accession>H0EPH1</accession>
<proteinExistence type="predicted"/>
<evidence type="ECO:0000313" key="1">
    <source>
        <dbReference type="EMBL" id="EHK99583.1"/>
    </source>
</evidence>
<name>H0EPH1_GLAL7</name>
<evidence type="ECO:0000313" key="2">
    <source>
        <dbReference type="Proteomes" id="UP000005446"/>
    </source>
</evidence>
<dbReference type="Proteomes" id="UP000005446">
    <property type="component" value="Unassembled WGS sequence"/>
</dbReference>
<dbReference type="AlphaFoldDB" id="H0EPH1"/>
<sequence length="112" mass="12465">MSRRVFSGERTDPASPLVNGVVDGLDLGGCGREDGVQVDRKTLIGGWFSTILAIQRRKHPSKTLEIYTPPLSCIQSPGRLRWSQLLCPSKPTVASRPSQVFHCTCREDTERR</sequence>
<organism evidence="1 2">
    <name type="scientific">Glarea lozoyensis (strain ATCC 74030 / MF5533)</name>
    <dbReference type="NCBI Taxonomy" id="1104152"/>
    <lineage>
        <taxon>Eukaryota</taxon>
        <taxon>Fungi</taxon>
        <taxon>Dikarya</taxon>
        <taxon>Ascomycota</taxon>
        <taxon>Pezizomycotina</taxon>
        <taxon>Leotiomycetes</taxon>
        <taxon>Helotiales</taxon>
        <taxon>Helotiaceae</taxon>
        <taxon>Glarea</taxon>
    </lineage>
</organism>
<gene>
    <name evidence="1" type="ORF">M7I_4550</name>
</gene>
<dbReference type="EMBL" id="AGUE01000111">
    <property type="protein sequence ID" value="EHK99583.1"/>
    <property type="molecule type" value="Genomic_DNA"/>
</dbReference>
<keyword evidence="2" id="KW-1185">Reference proteome</keyword>